<name>A0ABV7IQW9_9SPHN</name>
<evidence type="ECO:0000313" key="2">
    <source>
        <dbReference type="EMBL" id="MFC3173636.1"/>
    </source>
</evidence>
<gene>
    <name evidence="2" type="ORF">ACFOD9_05165</name>
</gene>
<keyword evidence="3" id="KW-1185">Reference proteome</keyword>
<dbReference type="EMBL" id="JBHRTQ010000005">
    <property type="protein sequence ID" value="MFC3173636.1"/>
    <property type="molecule type" value="Genomic_DNA"/>
</dbReference>
<reference evidence="3" key="1">
    <citation type="journal article" date="2019" name="Int. J. Syst. Evol. Microbiol.">
        <title>The Global Catalogue of Microorganisms (GCM) 10K type strain sequencing project: providing services to taxonomists for standard genome sequencing and annotation.</title>
        <authorList>
            <consortium name="The Broad Institute Genomics Platform"/>
            <consortium name="The Broad Institute Genome Sequencing Center for Infectious Disease"/>
            <person name="Wu L."/>
            <person name="Ma J."/>
        </authorList>
    </citation>
    <scope>NUCLEOTIDE SEQUENCE [LARGE SCALE GENOMIC DNA]</scope>
    <source>
        <strain evidence="3">KCTC 42984</strain>
    </source>
</reference>
<feature type="transmembrane region" description="Helical" evidence="1">
    <location>
        <begin position="91"/>
        <end position="110"/>
    </location>
</feature>
<organism evidence="2 3">
    <name type="scientific">Novosphingobium bradum</name>
    <dbReference type="NCBI Taxonomy" id="1737444"/>
    <lineage>
        <taxon>Bacteria</taxon>
        <taxon>Pseudomonadati</taxon>
        <taxon>Pseudomonadota</taxon>
        <taxon>Alphaproteobacteria</taxon>
        <taxon>Sphingomonadales</taxon>
        <taxon>Sphingomonadaceae</taxon>
        <taxon>Novosphingobium</taxon>
    </lineage>
</organism>
<dbReference type="RefSeq" id="WP_379509024.1">
    <property type="nucleotide sequence ID" value="NZ_JBHRTQ010000005.1"/>
</dbReference>
<evidence type="ECO:0000256" key="1">
    <source>
        <dbReference type="SAM" id="Phobius"/>
    </source>
</evidence>
<keyword evidence="1" id="KW-1133">Transmembrane helix</keyword>
<evidence type="ECO:0000313" key="3">
    <source>
        <dbReference type="Proteomes" id="UP001595604"/>
    </source>
</evidence>
<feature type="transmembrane region" description="Helical" evidence="1">
    <location>
        <begin position="116"/>
        <end position="136"/>
    </location>
</feature>
<evidence type="ECO:0008006" key="4">
    <source>
        <dbReference type="Google" id="ProtNLM"/>
    </source>
</evidence>
<keyword evidence="1" id="KW-0812">Transmembrane</keyword>
<protein>
    <recommendedName>
        <fullName evidence="4">YrhK domain-containing protein</fullName>
    </recommendedName>
</protein>
<dbReference type="Proteomes" id="UP001595604">
    <property type="component" value="Unassembled WGS sequence"/>
</dbReference>
<keyword evidence="1" id="KW-0472">Membrane</keyword>
<accession>A0ABV7IQW9</accession>
<sequence length="150" mass="16636">MWNSIWHLRGSVELEPETTNEDALTQIESLLSGQMKVISSAGEDFIEFGDSWRFWFGPSNRGLAMAVYDQGRFQIDDRGAGKIVQYDLSSLTDFLFCLLGACVFFAFASAGSSLAYGAKIGTFAFAWLYGINMILARLRIPRAIRKALGS</sequence>
<comment type="caution">
    <text evidence="2">The sequence shown here is derived from an EMBL/GenBank/DDBJ whole genome shotgun (WGS) entry which is preliminary data.</text>
</comment>
<proteinExistence type="predicted"/>